<dbReference type="AlphaFoldDB" id="A0A915HK81"/>
<protein>
    <submittedName>
        <fullName evidence="2">Uncharacterized protein</fullName>
    </submittedName>
</protein>
<sequence>MNVQQLANAISKARSILNAMKAKISTAEQSILVKQAILDAVPSQSPQPLFRGFDHRHTLDAKLGWTPSWDHQQ</sequence>
<accession>A0A915HK81</accession>
<keyword evidence="1" id="KW-1185">Reference proteome</keyword>
<dbReference type="Proteomes" id="UP000887565">
    <property type="component" value="Unplaced"/>
</dbReference>
<organism evidence="1 2">
    <name type="scientific">Romanomermis culicivorax</name>
    <name type="common">Nematode worm</name>
    <dbReference type="NCBI Taxonomy" id="13658"/>
    <lineage>
        <taxon>Eukaryota</taxon>
        <taxon>Metazoa</taxon>
        <taxon>Ecdysozoa</taxon>
        <taxon>Nematoda</taxon>
        <taxon>Enoplea</taxon>
        <taxon>Dorylaimia</taxon>
        <taxon>Mermithida</taxon>
        <taxon>Mermithoidea</taxon>
        <taxon>Mermithidae</taxon>
        <taxon>Romanomermis</taxon>
    </lineage>
</organism>
<reference evidence="2" key="1">
    <citation type="submission" date="2022-11" db="UniProtKB">
        <authorList>
            <consortium name="WormBaseParasite"/>
        </authorList>
    </citation>
    <scope>IDENTIFICATION</scope>
</reference>
<dbReference type="WBParaSite" id="nRc.2.0.1.t02378-RA">
    <property type="protein sequence ID" value="nRc.2.0.1.t02378-RA"/>
    <property type="gene ID" value="nRc.2.0.1.g02378"/>
</dbReference>
<name>A0A915HK81_ROMCU</name>
<proteinExistence type="predicted"/>
<evidence type="ECO:0000313" key="1">
    <source>
        <dbReference type="Proteomes" id="UP000887565"/>
    </source>
</evidence>
<evidence type="ECO:0000313" key="2">
    <source>
        <dbReference type="WBParaSite" id="nRc.2.0.1.t02378-RA"/>
    </source>
</evidence>